<reference evidence="1 2" key="1">
    <citation type="submission" date="2024-08" db="EMBL/GenBank/DDBJ databases">
        <authorList>
            <person name="Will J Nash"/>
            <person name="Angela Man"/>
            <person name="Seanna McTaggart"/>
            <person name="Kendall Baker"/>
            <person name="Tom Barker"/>
            <person name="Leah Catchpole"/>
            <person name="Alex Durrant"/>
            <person name="Karim Gharbi"/>
            <person name="Naomi Irish"/>
            <person name="Gemy Kaithakottil"/>
            <person name="Debby Ku"/>
            <person name="Aaliyah Providence"/>
            <person name="Felix Shaw"/>
            <person name="David Swarbreck"/>
            <person name="Chris Watkins"/>
            <person name="Ann M. McCartney"/>
            <person name="Giulio Formenti"/>
            <person name="Alice Mouton"/>
            <person name="Noel Vella"/>
            <person name="Bjorn M von Reumont"/>
            <person name="Adriana Vella"/>
            <person name="Wilfried Haerty"/>
        </authorList>
    </citation>
    <scope>NUCLEOTIDE SEQUENCE [LARGE SCALE GENOMIC DNA]</scope>
</reference>
<gene>
    <name evidence="1" type="ORF">XYLVIOL_LOCUS5787</name>
</gene>
<sequence length="121" mass="13066">MAGLGKRTETSGKRSNYLIREAGEGCRVGVWLGWLSMFSSEQPLAAARTADANKFNFPRTKNRSLKSGTAAARDRNCFRLINRPPRTFASISGNNKAISLKFMTAGPSRDAAATGLPTTGR</sequence>
<keyword evidence="2" id="KW-1185">Reference proteome</keyword>
<protein>
    <submittedName>
        <fullName evidence="1">Uncharacterized protein</fullName>
    </submittedName>
</protein>
<evidence type="ECO:0000313" key="1">
    <source>
        <dbReference type="EMBL" id="CAL7942925.1"/>
    </source>
</evidence>
<organism evidence="1 2">
    <name type="scientific">Xylocopa violacea</name>
    <name type="common">Violet carpenter bee</name>
    <name type="synonym">Apis violacea</name>
    <dbReference type="NCBI Taxonomy" id="135666"/>
    <lineage>
        <taxon>Eukaryota</taxon>
        <taxon>Metazoa</taxon>
        <taxon>Ecdysozoa</taxon>
        <taxon>Arthropoda</taxon>
        <taxon>Hexapoda</taxon>
        <taxon>Insecta</taxon>
        <taxon>Pterygota</taxon>
        <taxon>Neoptera</taxon>
        <taxon>Endopterygota</taxon>
        <taxon>Hymenoptera</taxon>
        <taxon>Apocrita</taxon>
        <taxon>Aculeata</taxon>
        <taxon>Apoidea</taxon>
        <taxon>Anthophila</taxon>
        <taxon>Apidae</taxon>
        <taxon>Xylocopa</taxon>
        <taxon>Xylocopa</taxon>
    </lineage>
</organism>
<comment type="caution">
    <text evidence="1">The sequence shown here is derived from an EMBL/GenBank/DDBJ whole genome shotgun (WGS) entry which is preliminary data.</text>
</comment>
<name>A0ABP1NPF6_XYLVO</name>
<proteinExistence type="predicted"/>
<evidence type="ECO:0000313" key="2">
    <source>
        <dbReference type="Proteomes" id="UP001642520"/>
    </source>
</evidence>
<accession>A0ABP1NPF6</accession>
<dbReference type="Proteomes" id="UP001642520">
    <property type="component" value="Unassembled WGS sequence"/>
</dbReference>
<dbReference type="EMBL" id="CAXAJV020001293">
    <property type="protein sequence ID" value="CAL7942925.1"/>
    <property type="molecule type" value="Genomic_DNA"/>
</dbReference>